<name>A0A343THC4_9EURY</name>
<dbReference type="InterPro" id="IPR050721">
    <property type="entry name" value="Trk_Ktr_HKT_K-transport"/>
</dbReference>
<comment type="function">
    <text evidence="1">Part of a potassium transport system.</text>
</comment>
<dbReference type="GO" id="GO:0005886">
    <property type="term" value="C:plasma membrane"/>
    <property type="evidence" value="ECO:0007669"/>
    <property type="project" value="InterPro"/>
</dbReference>
<proteinExistence type="predicted"/>
<dbReference type="Pfam" id="PF02254">
    <property type="entry name" value="TrkA_N"/>
    <property type="match status" value="1"/>
</dbReference>
<keyword evidence="3" id="KW-0633">Potassium transport</keyword>
<dbReference type="GeneID" id="37877198"/>
<dbReference type="PANTHER" id="PTHR43833:SF5">
    <property type="entry name" value="TRK SYSTEM POTASSIUM UPTAKE PROTEIN TRKA"/>
    <property type="match status" value="1"/>
</dbReference>
<evidence type="ECO:0000256" key="2">
    <source>
        <dbReference type="ARBA" id="ARBA00022448"/>
    </source>
</evidence>
<dbReference type="SUPFAM" id="SSF51735">
    <property type="entry name" value="NAD(P)-binding Rossmann-fold domains"/>
    <property type="match status" value="1"/>
</dbReference>
<dbReference type="AlphaFoldDB" id="A0A343THC4"/>
<dbReference type="InterPro" id="IPR006036">
    <property type="entry name" value="K_uptake_TrkA"/>
</dbReference>
<dbReference type="Proteomes" id="UP000263012">
    <property type="component" value="Chromosome"/>
</dbReference>
<protein>
    <submittedName>
        <fullName evidence="7">Trk system potassium uptake protein</fullName>
    </submittedName>
</protein>
<evidence type="ECO:0000313" key="8">
    <source>
        <dbReference type="Proteomes" id="UP000263012"/>
    </source>
</evidence>
<keyword evidence="5" id="KW-0406">Ion transport</keyword>
<accession>A0A343THC4</accession>
<evidence type="ECO:0000256" key="1">
    <source>
        <dbReference type="ARBA" id="ARBA00003660"/>
    </source>
</evidence>
<dbReference type="OrthoDB" id="169192at2157"/>
<dbReference type="Gene3D" id="3.40.50.720">
    <property type="entry name" value="NAD(P)-binding Rossmann-like Domain"/>
    <property type="match status" value="1"/>
</dbReference>
<dbReference type="GO" id="GO:0015079">
    <property type="term" value="F:potassium ion transmembrane transporter activity"/>
    <property type="evidence" value="ECO:0007669"/>
    <property type="project" value="InterPro"/>
</dbReference>
<organism evidence="7 8">
    <name type="scientific">Halalkaliarchaeum desulfuricum</name>
    <dbReference type="NCBI Taxonomy" id="2055893"/>
    <lineage>
        <taxon>Archaea</taxon>
        <taxon>Methanobacteriati</taxon>
        <taxon>Methanobacteriota</taxon>
        <taxon>Stenosarchaea group</taxon>
        <taxon>Halobacteria</taxon>
        <taxon>Halobacteriales</taxon>
        <taxon>Haloferacaceae</taxon>
        <taxon>Halalkaliarchaeum</taxon>
    </lineage>
</organism>
<keyword evidence="8" id="KW-1185">Reference proteome</keyword>
<keyword evidence="4" id="KW-0630">Potassium</keyword>
<dbReference type="PROSITE" id="PS51201">
    <property type="entry name" value="RCK_N"/>
    <property type="match status" value="1"/>
</dbReference>
<feature type="domain" description="RCK N-terminal" evidence="6">
    <location>
        <begin position="4"/>
        <end position="117"/>
    </location>
</feature>
<dbReference type="EMBL" id="CP025066">
    <property type="protein sequence ID" value="AUX08496.1"/>
    <property type="molecule type" value="Genomic_DNA"/>
</dbReference>
<evidence type="ECO:0000313" key="7">
    <source>
        <dbReference type="EMBL" id="AUX08496.1"/>
    </source>
</evidence>
<evidence type="ECO:0000256" key="4">
    <source>
        <dbReference type="ARBA" id="ARBA00022958"/>
    </source>
</evidence>
<evidence type="ECO:0000256" key="3">
    <source>
        <dbReference type="ARBA" id="ARBA00022538"/>
    </source>
</evidence>
<dbReference type="InterPro" id="IPR003148">
    <property type="entry name" value="RCK_N"/>
</dbReference>
<gene>
    <name evidence="7" type="primary">trkA</name>
    <name evidence="7" type="ORF">AArcSl_0853</name>
</gene>
<dbReference type="PANTHER" id="PTHR43833">
    <property type="entry name" value="POTASSIUM CHANNEL PROTEIN 2-RELATED-RELATED"/>
    <property type="match status" value="1"/>
</dbReference>
<evidence type="ECO:0000256" key="5">
    <source>
        <dbReference type="ARBA" id="ARBA00023065"/>
    </source>
</evidence>
<evidence type="ECO:0000259" key="6">
    <source>
        <dbReference type="PROSITE" id="PS51201"/>
    </source>
</evidence>
<reference evidence="8" key="1">
    <citation type="submission" date="2017-11" db="EMBL/GenBank/DDBJ databases">
        <title>Phenotypic and genomic properties of facultatively anaerobic sulfur-reducing natronoarchaea from hypersaline soda lakes.</title>
        <authorList>
            <person name="Sorokin D.Y."/>
            <person name="Kublanov I.V."/>
            <person name="Roman P."/>
            <person name="Sinninghe Damste J.S."/>
            <person name="Golyshin P.N."/>
            <person name="Rojo D."/>
            <person name="Ciordia S."/>
            <person name="Mena M.D.C."/>
            <person name="Ferrer M."/>
            <person name="Messina E."/>
            <person name="Smedile F."/>
            <person name="La Spada G."/>
            <person name="La Cono V."/>
            <person name="Yakimov M.M."/>
        </authorList>
    </citation>
    <scope>NUCLEOTIDE SEQUENCE [LARGE SCALE GENOMIC DNA]</scope>
    <source>
        <strain evidence="8">AArc-Sl</strain>
    </source>
</reference>
<sequence length="216" mass="23029">MSETGHIVIAGGGRVGRRVASRFADGGVEVTVIERNLDGVSETEDGIEYIEGDATRPSILRQAVTDETTRLGALTDRGDTNLAICMAAKQLYPDIRTVARIADEDGDEYTEYVDDVFFPERASIKAAVNALAGSDIRTLEGVTGDIEVFDVRVDYEAPAAGEVVADALPEGSVVISQSDGDVTVQHSTKLVGGRRYLVAADREVAGEVLKQLQGED</sequence>
<dbReference type="RefSeq" id="WP_119815519.1">
    <property type="nucleotide sequence ID" value="NZ_CP025066.1"/>
</dbReference>
<dbReference type="PRINTS" id="PR00335">
    <property type="entry name" value="KUPTAKETRKA"/>
</dbReference>
<dbReference type="InterPro" id="IPR036291">
    <property type="entry name" value="NAD(P)-bd_dom_sf"/>
</dbReference>
<keyword evidence="2" id="KW-0813">Transport</keyword>
<dbReference type="KEGG" id="hdf:AArcSl_0853"/>